<evidence type="ECO:0000256" key="4">
    <source>
        <dbReference type="SAM" id="Phobius"/>
    </source>
</evidence>
<evidence type="ECO:0000256" key="2">
    <source>
        <dbReference type="ARBA" id="ARBA00022679"/>
    </source>
</evidence>
<dbReference type="InterPro" id="IPR002495">
    <property type="entry name" value="Glyco_trans_8"/>
</dbReference>
<keyword evidence="4" id="KW-0472">Membrane</keyword>
<feature type="transmembrane region" description="Helical" evidence="4">
    <location>
        <begin position="328"/>
        <end position="347"/>
    </location>
</feature>
<evidence type="ECO:0000313" key="6">
    <source>
        <dbReference type="Proteomes" id="UP001210261"/>
    </source>
</evidence>
<proteinExistence type="predicted"/>
<keyword evidence="2" id="KW-0808">Transferase</keyword>
<protein>
    <submittedName>
        <fullName evidence="5">Glycosyltransferase family 8 protein</fullName>
    </submittedName>
</protein>
<name>A0ABT4VBW5_9HELI</name>
<dbReference type="PANTHER" id="PTHR13778">
    <property type="entry name" value="GLYCOSYLTRANSFERASE 8 DOMAIN-CONTAINING PROTEIN"/>
    <property type="match status" value="1"/>
</dbReference>
<reference evidence="5 6" key="1">
    <citation type="submission" date="2023-01" db="EMBL/GenBank/DDBJ databases">
        <title>Description of Helicobacter ibis sp. nov. isolated from faecal droppings of black-faced ibis (Theristicus melanopis).</title>
        <authorList>
            <person name="Lopez-Cantillo M."/>
            <person name="Vidal-Veuthey B."/>
            <person name="Mella A."/>
            <person name="De La Haba R."/>
            <person name="Collado L."/>
        </authorList>
    </citation>
    <scope>NUCLEOTIDE SEQUENCE [LARGE SCALE GENOMIC DNA]</scope>
    <source>
        <strain evidence="5 6">A82</strain>
    </source>
</reference>
<keyword evidence="6" id="KW-1185">Reference proteome</keyword>
<dbReference type="Proteomes" id="UP001210261">
    <property type="component" value="Unassembled WGS sequence"/>
</dbReference>
<dbReference type="PANTHER" id="PTHR13778:SF47">
    <property type="entry name" value="LIPOPOLYSACCHARIDE 1,3-GALACTOSYLTRANSFERASE"/>
    <property type="match status" value="1"/>
</dbReference>
<sequence>MDNYHIAFNSDENYIPYLSVLITSMVYSANRVDKPFCFHILMDKLSENIKEKLETMILELSKIYHCSLEIHIISDEVFARYEVPKLNGNYLAYYRLLIGSVLEGIPSVLYLDVDMLCLCDIREIFSYLEVMREKGLVCGVVYDYINNNRRLVSKNDELPSICGDYAKTYFNSGMLLVDLDSWRKLGIEQESLMIAKNYNLKEHDQSILNASLLHKTLKLPLRYNLLVYMYINANTLEHKKPNIAYTKEELSESLANPCILHFYTHHKPWVDSKIYVDLKGNFLGHYWWDMACKTPIFCSELEKLRQVADENKVFQVSLGFMLYKLTRISFVFSPIIVPIVTCIYIMLNKTINKQIPNNLYNISYEIGKAGIYAHNKRKKGKYFSLPFKILNMVKKY</sequence>
<keyword evidence="1" id="KW-0328">Glycosyltransferase</keyword>
<dbReference type="InterPro" id="IPR050748">
    <property type="entry name" value="Glycosyltrans_8_dom-fam"/>
</dbReference>
<evidence type="ECO:0000256" key="1">
    <source>
        <dbReference type="ARBA" id="ARBA00022676"/>
    </source>
</evidence>
<dbReference type="Gene3D" id="3.90.550.10">
    <property type="entry name" value="Spore Coat Polysaccharide Biosynthesis Protein SpsA, Chain A"/>
    <property type="match status" value="1"/>
</dbReference>
<dbReference type="CDD" id="cd04194">
    <property type="entry name" value="GT8_A4GalT_like"/>
    <property type="match status" value="1"/>
</dbReference>
<dbReference type="Pfam" id="PF01501">
    <property type="entry name" value="Glyco_transf_8"/>
    <property type="match status" value="1"/>
</dbReference>
<organism evidence="5 6">
    <name type="scientific">Helicobacter ibis</name>
    <dbReference type="NCBI Taxonomy" id="2962633"/>
    <lineage>
        <taxon>Bacteria</taxon>
        <taxon>Pseudomonadati</taxon>
        <taxon>Campylobacterota</taxon>
        <taxon>Epsilonproteobacteria</taxon>
        <taxon>Campylobacterales</taxon>
        <taxon>Helicobacteraceae</taxon>
        <taxon>Helicobacter</taxon>
    </lineage>
</organism>
<comment type="caution">
    <text evidence="5">The sequence shown here is derived from an EMBL/GenBank/DDBJ whole genome shotgun (WGS) entry which is preliminary data.</text>
</comment>
<dbReference type="RefSeq" id="WP_271020488.1">
    <property type="nucleotide sequence ID" value="NZ_JAQHXR010000001.1"/>
</dbReference>
<evidence type="ECO:0000313" key="5">
    <source>
        <dbReference type="EMBL" id="MDA3968191.1"/>
    </source>
</evidence>
<dbReference type="InterPro" id="IPR029044">
    <property type="entry name" value="Nucleotide-diphossugar_trans"/>
</dbReference>
<gene>
    <name evidence="5" type="ORF">PF021_00705</name>
</gene>
<dbReference type="EMBL" id="JAQHXR010000001">
    <property type="protein sequence ID" value="MDA3968191.1"/>
    <property type="molecule type" value="Genomic_DNA"/>
</dbReference>
<accession>A0ABT4VBW5</accession>
<keyword evidence="3" id="KW-0479">Metal-binding</keyword>
<keyword evidence="4" id="KW-1133">Transmembrane helix</keyword>
<dbReference type="SUPFAM" id="SSF53448">
    <property type="entry name" value="Nucleotide-diphospho-sugar transferases"/>
    <property type="match status" value="1"/>
</dbReference>
<keyword evidence="4" id="KW-0812">Transmembrane</keyword>
<evidence type="ECO:0000256" key="3">
    <source>
        <dbReference type="ARBA" id="ARBA00022723"/>
    </source>
</evidence>